<evidence type="ECO:0000256" key="10">
    <source>
        <dbReference type="SAM" id="Phobius"/>
    </source>
</evidence>
<dbReference type="Proteomes" id="UP001056336">
    <property type="component" value="Chromosome"/>
</dbReference>
<keyword evidence="4" id="KW-0997">Cell inner membrane</keyword>
<dbReference type="InterPro" id="IPR052157">
    <property type="entry name" value="BCAA_transport_permease"/>
</dbReference>
<proteinExistence type="inferred from homology"/>
<reference evidence="11" key="1">
    <citation type="journal article" date="2018" name="Int. J. Syst. Evol. Microbiol.">
        <title>Jatrophihabitans telluris sp. nov., isolated from sediment soil of lava forest wetlands and the emended description of the genus Jatrophihabitans.</title>
        <authorList>
            <person name="Lee K.C."/>
            <person name="Suh M.K."/>
            <person name="Eom M.K."/>
            <person name="Kim K.K."/>
            <person name="Kim J.S."/>
            <person name="Kim D.S."/>
            <person name="Ko S.H."/>
            <person name="Shin Y.K."/>
            <person name="Lee J.S."/>
        </authorList>
    </citation>
    <scope>NUCLEOTIDE SEQUENCE</scope>
    <source>
        <strain evidence="11">N237</strain>
    </source>
</reference>
<evidence type="ECO:0000256" key="4">
    <source>
        <dbReference type="ARBA" id="ARBA00022519"/>
    </source>
</evidence>
<gene>
    <name evidence="11" type="ORF">M6D93_02935</name>
</gene>
<accession>A0ABY4R0V4</accession>
<organism evidence="11 12">
    <name type="scientific">Jatrophihabitans telluris</name>
    <dbReference type="NCBI Taxonomy" id="2038343"/>
    <lineage>
        <taxon>Bacteria</taxon>
        <taxon>Bacillati</taxon>
        <taxon>Actinomycetota</taxon>
        <taxon>Actinomycetes</taxon>
        <taxon>Jatrophihabitantales</taxon>
        <taxon>Jatrophihabitantaceae</taxon>
        <taxon>Jatrophihabitans</taxon>
    </lineage>
</organism>
<feature type="transmembrane region" description="Helical" evidence="10">
    <location>
        <begin position="60"/>
        <end position="82"/>
    </location>
</feature>
<evidence type="ECO:0000313" key="11">
    <source>
        <dbReference type="EMBL" id="UQX88962.1"/>
    </source>
</evidence>
<dbReference type="RefSeq" id="WP_249772858.1">
    <property type="nucleotide sequence ID" value="NZ_CP097332.1"/>
</dbReference>
<feature type="transmembrane region" description="Helical" evidence="10">
    <location>
        <begin position="94"/>
        <end position="115"/>
    </location>
</feature>
<evidence type="ECO:0000313" key="12">
    <source>
        <dbReference type="Proteomes" id="UP001056336"/>
    </source>
</evidence>
<evidence type="ECO:0000256" key="7">
    <source>
        <dbReference type="ARBA" id="ARBA00022989"/>
    </source>
</evidence>
<dbReference type="InterPro" id="IPR001851">
    <property type="entry name" value="ABC_transp_permease"/>
</dbReference>
<keyword evidence="12" id="KW-1185">Reference proteome</keyword>
<keyword evidence="5 10" id="KW-0812">Transmembrane</keyword>
<keyword evidence="6" id="KW-0029">Amino-acid transport</keyword>
<dbReference type="CDD" id="cd06582">
    <property type="entry name" value="TM_PBP1_LivH_like"/>
    <property type="match status" value="1"/>
</dbReference>
<evidence type="ECO:0000256" key="3">
    <source>
        <dbReference type="ARBA" id="ARBA00022475"/>
    </source>
</evidence>
<protein>
    <submittedName>
        <fullName evidence="11">Branched-chain amino acid ABC transporter permease</fullName>
    </submittedName>
</protein>
<reference evidence="11" key="2">
    <citation type="submission" date="2022-05" db="EMBL/GenBank/DDBJ databases">
        <authorList>
            <person name="Kim J.-S."/>
            <person name="Lee K."/>
            <person name="Suh M."/>
            <person name="Eom M."/>
            <person name="Kim J.-S."/>
            <person name="Kim D.-S."/>
            <person name="Ko S.-H."/>
            <person name="Shin Y."/>
            <person name="Lee J.-S."/>
        </authorList>
    </citation>
    <scope>NUCLEOTIDE SEQUENCE</scope>
    <source>
        <strain evidence="11">N237</strain>
    </source>
</reference>
<comment type="similarity">
    <text evidence="9">Belongs to the binding-protein-dependent transport system permease family. LivHM subfamily.</text>
</comment>
<keyword evidence="7 10" id="KW-1133">Transmembrane helix</keyword>
<feature type="transmembrane region" description="Helical" evidence="10">
    <location>
        <begin position="266"/>
        <end position="284"/>
    </location>
</feature>
<keyword evidence="3" id="KW-1003">Cell membrane</keyword>
<feature type="transmembrane region" description="Helical" evidence="10">
    <location>
        <begin position="217"/>
        <end position="235"/>
    </location>
</feature>
<dbReference type="EMBL" id="CP097332">
    <property type="protein sequence ID" value="UQX88962.1"/>
    <property type="molecule type" value="Genomic_DNA"/>
</dbReference>
<evidence type="ECO:0000256" key="6">
    <source>
        <dbReference type="ARBA" id="ARBA00022970"/>
    </source>
</evidence>
<evidence type="ECO:0000256" key="8">
    <source>
        <dbReference type="ARBA" id="ARBA00023136"/>
    </source>
</evidence>
<sequence length="292" mass="30156">MHALILGIGFGIVTAAVLAISTVALSLQFSVTNFPNFSHGEFMTIGAYSSYSAYQATHSAIVACVVAMAVGAILGVGVNMLLLAPFGRKNTASLTLFVVTIGLSLILQNAVLWRYGGSSLRLQIEPGLPHHILGFELTTAQLIIIGGAVLSMAGVHVLLKYTVFGRAQRAVAESPMLAEASGIKSGRVINLTWLLTGALTGLAGFVLALTTGSLTPVMGFSFLLVVFASAILGGIGHPYGSMAGAVAVGLAMEVSATYIPSDYKTVVAFVILIAVLLVRPQGLVPSKRLAAA</sequence>
<dbReference type="PANTHER" id="PTHR11795:SF371">
    <property type="entry name" value="HIGH-AFFINITY BRANCHED-CHAIN AMINO ACID TRANSPORT SYSTEM PERMEASE PROTEIN LIVH"/>
    <property type="match status" value="1"/>
</dbReference>
<comment type="subcellular location">
    <subcellularLocation>
        <location evidence="1">Cell membrane</location>
        <topology evidence="1">Multi-pass membrane protein</topology>
    </subcellularLocation>
</comment>
<name>A0ABY4R0V4_9ACTN</name>
<feature type="transmembrane region" description="Helical" evidence="10">
    <location>
        <begin position="135"/>
        <end position="159"/>
    </location>
</feature>
<evidence type="ECO:0000256" key="9">
    <source>
        <dbReference type="ARBA" id="ARBA00037998"/>
    </source>
</evidence>
<dbReference type="PANTHER" id="PTHR11795">
    <property type="entry name" value="BRANCHED-CHAIN AMINO ACID TRANSPORT SYSTEM PERMEASE PROTEIN LIVH"/>
    <property type="match status" value="1"/>
</dbReference>
<keyword evidence="2" id="KW-0813">Transport</keyword>
<evidence type="ECO:0000256" key="1">
    <source>
        <dbReference type="ARBA" id="ARBA00004651"/>
    </source>
</evidence>
<evidence type="ECO:0000256" key="5">
    <source>
        <dbReference type="ARBA" id="ARBA00022692"/>
    </source>
</evidence>
<feature type="transmembrane region" description="Helical" evidence="10">
    <location>
        <begin position="191"/>
        <end position="211"/>
    </location>
</feature>
<keyword evidence="8 10" id="KW-0472">Membrane</keyword>
<evidence type="ECO:0000256" key="2">
    <source>
        <dbReference type="ARBA" id="ARBA00022448"/>
    </source>
</evidence>
<dbReference type="Pfam" id="PF02653">
    <property type="entry name" value="BPD_transp_2"/>
    <property type="match status" value="1"/>
</dbReference>